<protein>
    <submittedName>
        <fullName evidence="1">Uncharacterized protein</fullName>
    </submittedName>
</protein>
<evidence type="ECO:0000313" key="1">
    <source>
        <dbReference type="EMBL" id="KAJ0083009.1"/>
    </source>
</evidence>
<organism evidence="1 2">
    <name type="scientific">Pistacia atlantica</name>
    <dbReference type="NCBI Taxonomy" id="434234"/>
    <lineage>
        <taxon>Eukaryota</taxon>
        <taxon>Viridiplantae</taxon>
        <taxon>Streptophyta</taxon>
        <taxon>Embryophyta</taxon>
        <taxon>Tracheophyta</taxon>
        <taxon>Spermatophyta</taxon>
        <taxon>Magnoliopsida</taxon>
        <taxon>eudicotyledons</taxon>
        <taxon>Gunneridae</taxon>
        <taxon>Pentapetalae</taxon>
        <taxon>rosids</taxon>
        <taxon>malvids</taxon>
        <taxon>Sapindales</taxon>
        <taxon>Anacardiaceae</taxon>
        <taxon>Pistacia</taxon>
    </lineage>
</organism>
<dbReference type="EMBL" id="CM047908">
    <property type="protein sequence ID" value="KAJ0083009.1"/>
    <property type="molecule type" value="Genomic_DNA"/>
</dbReference>
<evidence type="ECO:0000313" key="2">
    <source>
        <dbReference type="Proteomes" id="UP001164250"/>
    </source>
</evidence>
<proteinExistence type="predicted"/>
<dbReference type="Proteomes" id="UP001164250">
    <property type="component" value="Chromosome 12"/>
</dbReference>
<reference evidence="2" key="1">
    <citation type="journal article" date="2023" name="G3 (Bethesda)">
        <title>Genome assembly and association tests identify interacting loci associated with vigor, precocity, and sex in interspecific pistachio rootstocks.</title>
        <authorList>
            <person name="Palmer W."/>
            <person name="Jacygrad E."/>
            <person name="Sagayaradj S."/>
            <person name="Cavanaugh K."/>
            <person name="Han R."/>
            <person name="Bertier L."/>
            <person name="Beede B."/>
            <person name="Kafkas S."/>
            <person name="Golino D."/>
            <person name="Preece J."/>
            <person name="Michelmore R."/>
        </authorList>
    </citation>
    <scope>NUCLEOTIDE SEQUENCE [LARGE SCALE GENOMIC DNA]</scope>
</reference>
<comment type="caution">
    <text evidence="1">The sequence shown here is derived from an EMBL/GenBank/DDBJ whole genome shotgun (WGS) entry which is preliminary data.</text>
</comment>
<gene>
    <name evidence="1" type="ORF">Patl1_10314</name>
</gene>
<keyword evidence="2" id="KW-1185">Reference proteome</keyword>
<sequence length="780" mass="84171">MRGVFAYLLCLLPLLVLSADQKQVYIVRIREQKSLHEIEDTHHSYLLSVKNDEGEAKASRLYSYKYSFNGFAAELTPDEASKLSEIEGVASVYKSDPQKYKLLTTRSWEFVGLPDDGDDPIPNRKNILNKTDYGQDIIVGFSRKLDNVDFLLGIWPESKSFSDQDMKPASPSWGGVCQAGIYYDRFHCSNKIVGARYYLKGYEKHYGRLNETLESRSPRDMIGHGTHTASTVAGRQVVNASLMGLAGGAATGGASLARLAIYKVCWLVPNRENSEENACFEEDILAAIDDAIGDKVDVLSISLGLGSSQPLPIEKDPIAIGALMAVKNNIVVACAAGNAGPAWETVSNYHPWVITVAASSIDRDFLRSVILANGVAVIGRTATPNYELDDQNRTLVYAADVVVPGVDKNLAANCLPGSLAPEKVKGNIVVCMVGTMESRIAQGMEVKRAGGVGLILGNLPVMGDRAVYDTHVLPATEVSSSDVLKIIQYIKSTKNPQAVLFNKTRTVLYGVAPNVTSFSSRGPNPFDPNILKPDITAPGLNILAAWSEGTSVSGDVFDNRNVTYNLQSGTSMAAPHIAASATLIKALHPDWSSAAIRSAIMTTASTINNQGSSITDEHGNLANPFMMGCGQFRPVEAADPGLIYDASYDDYLHYICNLGGSTEAIDPSYKCPQEPLFNLNYPSLAIRGLTGTAVVNRRVTHVGSVANTVYNFIAKPPKGITVDATPNVLQFQQVGQILSFTLTIRAVAGSEYLKSYYGFGSYSWTSGNLSVVSPMAISLK</sequence>
<name>A0ACC1A9T7_9ROSI</name>
<accession>A0ACC1A9T7</accession>